<dbReference type="Gene3D" id="3.40.50.1820">
    <property type="entry name" value="alpha/beta hydrolase"/>
    <property type="match status" value="1"/>
</dbReference>
<protein>
    <submittedName>
        <fullName evidence="2">Regulatory protein, luxR family</fullName>
    </submittedName>
</protein>
<evidence type="ECO:0000259" key="1">
    <source>
        <dbReference type="PROSITE" id="PS50043"/>
    </source>
</evidence>
<name>A0A239M3N8_9ACTN</name>
<dbReference type="GO" id="GO:0006355">
    <property type="term" value="P:regulation of DNA-templated transcription"/>
    <property type="evidence" value="ECO:0007669"/>
    <property type="project" value="InterPro"/>
</dbReference>
<feature type="domain" description="HTH luxR-type" evidence="1">
    <location>
        <begin position="268"/>
        <end position="333"/>
    </location>
</feature>
<dbReference type="PANTHER" id="PTHR43433:SF8">
    <property type="entry name" value="BIFUNCTIONAL LIPASE_ADENYLATE CYCLASE LIPJ"/>
    <property type="match status" value="1"/>
</dbReference>
<dbReference type="AlphaFoldDB" id="A0A239M3N8"/>
<dbReference type="InterPro" id="IPR000073">
    <property type="entry name" value="AB_hydrolase_1"/>
</dbReference>
<dbReference type="PANTHER" id="PTHR43433">
    <property type="entry name" value="HYDROLASE, ALPHA/BETA FOLD FAMILY PROTEIN"/>
    <property type="match status" value="1"/>
</dbReference>
<reference evidence="2 3" key="1">
    <citation type="submission" date="2017-06" db="EMBL/GenBank/DDBJ databases">
        <authorList>
            <person name="Kim H.J."/>
            <person name="Triplett B.A."/>
        </authorList>
    </citation>
    <scope>NUCLEOTIDE SEQUENCE [LARGE SCALE GENOMIC DNA]</scope>
    <source>
        <strain evidence="2 3">CGMCC 4.5593</strain>
    </source>
</reference>
<dbReference type="PROSITE" id="PS50043">
    <property type="entry name" value="HTH_LUXR_2"/>
    <property type="match status" value="1"/>
</dbReference>
<dbReference type="GO" id="GO:0003677">
    <property type="term" value="F:DNA binding"/>
    <property type="evidence" value="ECO:0007669"/>
    <property type="project" value="InterPro"/>
</dbReference>
<proteinExistence type="predicted"/>
<sequence>MRQRIDRVALAGGTALSYASIGAGRPLVYVMGWLTHLQLGWELPAERALYESLAQGCRLVRYDRAGSGLSPAVDRPASLAFELEQLAAVAATIDEPFDLMGTSMGAPVAVAWAAAHPDTVRRLVLCGGWVRGADLSPPAVRDHVLGLVEAHWGLGSDVLTDLFAPDADRPTRARLARYQRACSSAATARELLALSYELDVSDRLDQVRASTLVVHRTGDRAAPVAQAEAFAAGIADARLVLLPGRSHLPYAGDRDELVRVVRRFLGLPVGRRSGLTARQREVAQLVSEGLTNREIAARLGIDERSAEGHVERIRLRLGFRSRAQIAAWWGSSTPDTPAAGGAEWIV</sequence>
<accession>A0A239M3N8</accession>
<dbReference type="SMART" id="SM00421">
    <property type="entry name" value="HTH_LUXR"/>
    <property type="match status" value="1"/>
</dbReference>
<dbReference type="SUPFAM" id="SSF53474">
    <property type="entry name" value="alpha/beta-Hydrolases"/>
    <property type="match status" value="1"/>
</dbReference>
<dbReference type="Pfam" id="PF00196">
    <property type="entry name" value="GerE"/>
    <property type="match status" value="1"/>
</dbReference>
<dbReference type="InterPro" id="IPR000792">
    <property type="entry name" value="Tscrpt_reg_LuxR_C"/>
</dbReference>
<keyword evidence="3" id="KW-1185">Reference proteome</keyword>
<dbReference type="RefSeq" id="WP_089248880.1">
    <property type="nucleotide sequence ID" value="NZ_FZPH01000005.1"/>
</dbReference>
<evidence type="ECO:0000313" key="3">
    <source>
        <dbReference type="Proteomes" id="UP000198362"/>
    </source>
</evidence>
<evidence type="ECO:0000313" key="2">
    <source>
        <dbReference type="EMBL" id="SNT37437.1"/>
    </source>
</evidence>
<dbReference type="InterPro" id="IPR036388">
    <property type="entry name" value="WH-like_DNA-bd_sf"/>
</dbReference>
<dbReference type="InterPro" id="IPR050471">
    <property type="entry name" value="AB_hydrolase"/>
</dbReference>
<dbReference type="InterPro" id="IPR016032">
    <property type="entry name" value="Sig_transdc_resp-reg_C-effctor"/>
</dbReference>
<dbReference type="OrthoDB" id="27092at2"/>
<dbReference type="CDD" id="cd06170">
    <property type="entry name" value="LuxR_C_like"/>
    <property type="match status" value="1"/>
</dbReference>
<dbReference type="Gene3D" id="1.10.10.10">
    <property type="entry name" value="Winged helix-like DNA-binding domain superfamily/Winged helix DNA-binding domain"/>
    <property type="match status" value="1"/>
</dbReference>
<dbReference type="PRINTS" id="PR00111">
    <property type="entry name" value="ABHYDROLASE"/>
</dbReference>
<dbReference type="Proteomes" id="UP000198362">
    <property type="component" value="Unassembled WGS sequence"/>
</dbReference>
<dbReference type="PRINTS" id="PR00038">
    <property type="entry name" value="HTHLUXR"/>
</dbReference>
<dbReference type="EMBL" id="FZPH01000005">
    <property type="protein sequence ID" value="SNT37437.1"/>
    <property type="molecule type" value="Genomic_DNA"/>
</dbReference>
<dbReference type="InterPro" id="IPR029058">
    <property type="entry name" value="AB_hydrolase_fold"/>
</dbReference>
<dbReference type="Pfam" id="PF12697">
    <property type="entry name" value="Abhydrolase_6"/>
    <property type="match status" value="1"/>
</dbReference>
<dbReference type="SUPFAM" id="SSF46894">
    <property type="entry name" value="C-terminal effector domain of the bipartite response regulators"/>
    <property type="match status" value="1"/>
</dbReference>
<dbReference type="GO" id="GO:0003824">
    <property type="term" value="F:catalytic activity"/>
    <property type="evidence" value="ECO:0007669"/>
    <property type="project" value="UniProtKB-ARBA"/>
</dbReference>
<organism evidence="2 3">
    <name type="scientific">Asanoa hainanensis</name>
    <dbReference type="NCBI Taxonomy" id="560556"/>
    <lineage>
        <taxon>Bacteria</taxon>
        <taxon>Bacillati</taxon>
        <taxon>Actinomycetota</taxon>
        <taxon>Actinomycetes</taxon>
        <taxon>Micromonosporales</taxon>
        <taxon>Micromonosporaceae</taxon>
        <taxon>Asanoa</taxon>
    </lineage>
</organism>
<gene>
    <name evidence="2" type="ORF">SAMN05421812_105110</name>
</gene>